<comment type="cofactor">
    <cofactor evidence="2">
        <name>Zn(2+)</name>
        <dbReference type="ChEBI" id="CHEBI:29105"/>
    </cofactor>
</comment>
<gene>
    <name evidence="19" type="ORF">F3059_03445</name>
</gene>
<evidence type="ECO:0000256" key="7">
    <source>
        <dbReference type="ARBA" id="ARBA00023049"/>
    </source>
</evidence>
<evidence type="ECO:0000256" key="4">
    <source>
        <dbReference type="ARBA" id="ARBA00022723"/>
    </source>
</evidence>
<name>A0A6N6M9N9_9FLAO</name>
<comment type="similarity">
    <text evidence="12">Belongs to the peptidase M20C family.</text>
</comment>
<dbReference type="FunFam" id="3.40.630.10:FF:000015">
    <property type="entry name" value="Aminoacyl-histidine dipeptidase PepD"/>
    <property type="match status" value="1"/>
</dbReference>
<dbReference type="GO" id="GO:0070573">
    <property type="term" value="F:metallodipeptidase activity"/>
    <property type="evidence" value="ECO:0007669"/>
    <property type="project" value="TreeGrafter"/>
</dbReference>
<evidence type="ECO:0000256" key="6">
    <source>
        <dbReference type="ARBA" id="ARBA00022833"/>
    </source>
</evidence>
<evidence type="ECO:0000256" key="9">
    <source>
        <dbReference type="ARBA" id="ARBA00036421"/>
    </source>
</evidence>
<evidence type="ECO:0000313" key="19">
    <source>
        <dbReference type="EMBL" id="KAB1065725.1"/>
    </source>
</evidence>
<dbReference type="PIRSF" id="PIRSF016599">
    <property type="entry name" value="Xaa-His_dipept"/>
    <property type="match status" value="1"/>
</dbReference>
<dbReference type="CDD" id="cd03890">
    <property type="entry name" value="M20_pepD"/>
    <property type="match status" value="1"/>
</dbReference>
<evidence type="ECO:0000256" key="11">
    <source>
        <dbReference type="ARBA" id="ARBA00044252"/>
    </source>
</evidence>
<dbReference type="Proteomes" id="UP000435357">
    <property type="component" value="Unassembled WGS sequence"/>
</dbReference>
<keyword evidence="20" id="KW-1185">Reference proteome</keyword>
<keyword evidence="3" id="KW-0645">Protease</keyword>
<protein>
    <recommendedName>
        <fullName evidence="13">Cytosol non-specific dipeptidase</fullName>
        <ecNumber evidence="10">3.4.13.18</ecNumber>
    </recommendedName>
    <alternativeName>
        <fullName evidence="16">Aminoacyl-histidine dipeptidase</fullName>
    </alternativeName>
    <alternativeName>
        <fullName evidence="15">Beta-alanyl-histidine dipeptidase</fullName>
    </alternativeName>
    <alternativeName>
        <fullName evidence="14">Carnosinase</fullName>
    </alternativeName>
    <alternativeName>
        <fullName evidence="11">Peptidase D</fullName>
    </alternativeName>
    <alternativeName>
        <fullName evidence="17">Xaa-His dipeptidase</fullName>
    </alternativeName>
</protein>
<organism evidence="19 20">
    <name type="scientific">Salibacter halophilus</name>
    <dbReference type="NCBI Taxonomy" id="1803916"/>
    <lineage>
        <taxon>Bacteria</taxon>
        <taxon>Pseudomonadati</taxon>
        <taxon>Bacteroidota</taxon>
        <taxon>Flavobacteriia</taxon>
        <taxon>Flavobacteriales</taxon>
        <taxon>Salibacteraceae</taxon>
        <taxon>Salibacter</taxon>
    </lineage>
</organism>
<dbReference type="Pfam" id="PF07687">
    <property type="entry name" value="M20_dimer"/>
    <property type="match status" value="1"/>
</dbReference>
<dbReference type="EC" id="3.4.13.18" evidence="10"/>
<evidence type="ECO:0000256" key="1">
    <source>
        <dbReference type="ARBA" id="ARBA00001941"/>
    </source>
</evidence>
<evidence type="ECO:0000256" key="10">
    <source>
        <dbReference type="ARBA" id="ARBA00038976"/>
    </source>
</evidence>
<evidence type="ECO:0000256" key="15">
    <source>
        <dbReference type="ARBA" id="ARBA00076004"/>
    </source>
</evidence>
<evidence type="ECO:0000256" key="17">
    <source>
        <dbReference type="ARBA" id="ARBA00078074"/>
    </source>
</evidence>
<evidence type="ECO:0000256" key="5">
    <source>
        <dbReference type="ARBA" id="ARBA00022801"/>
    </source>
</evidence>
<proteinExistence type="inferred from homology"/>
<dbReference type="InterPro" id="IPR011650">
    <property type="entry name" value="Peptidase_M20_dimer"/>
</dbReference>
<evidence type="ECO:0000256" key="16">
    <source>
        <dbReference type="ARBA" id="ARBA00077688"/>
    </source>
</evidence>
<reference evidence="19 20" key="1">
    <citation type="submission" date="2019-09" db="EMBL/GenBank/DDBJ databases">
        <title>Genomes of Cryomorphaceae.</title>
        <authorList>
            <person name="Bowman J.P."/>
        </authorList>
    </citation>
    <scope>NUCLEOTIDE SEQUENCE [LARGE SCALE GENOMIC DNA]</scope>
    <source>
        <strain evidence="19 20">KCTC 52047</strain>
    </source>
</reference>
<dbReference type="NCBIfam" id="TIGR01893">
    <property type="entry name" value="aa-his-dipept"/>
    <property type="match status" value="1"/>
</dbReference>
<dbReference type="GO" id="GO:0046872">
    <property type="term" value="F:metal ion binding"/>
    <property type="evidence" value="ECO:0007669"/>
    <property type="project" value="UniProtKB-KW"/>
</dbReference>
<keyword evidence="6" id="KW-0862">Zinc</keyword>
<evidence type="ECO:0000259" key="18">
    <source>
        <dbReference type="Pfam" id="PF07687"/>
    </source>
</evidence>
<keyword evidence="4" id="KW-0479">Metal-binding</keyword>
<dbReference type="Gene3D" id="3.40.630.10">
    <property type="entry name" value="Zn peptidases"/>
    <property type="match status" value="2"/>
</dbReference>
<evidence type="ECO:0000256" key="13">
    <source>
        <dbReference type="ARBA" id="ARBA00071271"/>
    </source>
</evidence>
<sequence>MNEEIKKLEPQSVWSHFVDLNAVPRPSKKEERVIEFMKKFGEDLGLETVEDEIGNVIIRKPATKGMEDRAMLTLQGHVDMVHQKNNDTDFDFDKQGIDMYIDGDWVKAKGTTLGADNGIGVAAAMALLSSDDIEHPALEALFTVDEETGMTGAKHLKPNFLKGDIMLNMDTEEDDEITIGCAGGVDTSIYWDYTEEETPNEMAGFKLTVKGLQGGHSGMDIDTERGNANKIMNRLLYKASSEVGLRISSLDGGGLRNAIPRESVAEVAVNNEAEFKKLVKEFEALNQMEFGAVEPNFKIEAEPINVPQKVMNEGEQMKLLRAIYAMPNGVYKRSTTMDMVETSSNLARVSIKAGKVEILSLQRSSVDSQKDDLAASIRSVFELIGAKVEHTGDYPGWQPNPDSKIVKVMADLYREKFQSEPNVMACHAGLECGILGNHYPDMDMISFGPTIRGAHSPDERVSISSVQKFWDFTLDTIKRTPKK</sequence>
<comment type="cofactor">
    <cofactor evidence="1">
        <name>Co(2+)</name>
        <dbReference type="ChEBI" id="CHEBI:48828"/>
    </cofactor>
</comment>
<evidence type="ECO:0000256" key="12">
    <source>
        <dbReference type="ARBA" id="ARBA00061423"/>
    </source>
</evidence>
<dbReference type="InterPro" id="IPR001160">
    <property type="entry name" value="Peptidase_M20C"/>
</dbReference>
<keyword evidence="8" id="KW-0170">Cobalt</keyword>
<dbReference type="PANTHER" id="PTHR43501:SF1">
    <property type="entry name" value="CYTOSOL NON-SPECIFIC DIPEPTIDASE"/>
    <property type="match status" value="1"/>
</dbReference>
<dbReference type="Pfam" id="PF01546">
    <property type="entry name" value="Peptidase_M20"/>
    <property type="match status" value="1"/>
</dbReference>
<dbReference type="FunFam" id="3.40.630.10:FF:000018">
    <property type="entry name" value="Aminoacyl-histidine dipeptidase PepD"/>
    <property type="match status" value="1"/>
</dbReference>
<evidence type="ECO:0000256" key="14">
    <source>
        <dbReference type="ARBA" id="ARBA00075285"/>
    </source>
</evidence>
<dbReference type="EMBL" id="WACR01000002">
    <property type="protein sequence ID" value="KAB1065725.1"/>
    <property type="molecule type" value="Genomic_DNA"/>
</dbReference>
<comment type="catalytic activity">
    <reaction evidence="9">
        <text>Hydrolysis of dipeptides, preferentially hydrophobic dipeptides including prolyl amino acids.</text>
        <dbReference type="EC" id="3.4.13.18"/>
    </reaction>
</comment>
<evidence type="ECO:0000256" key="3">
    <source>
        <dbReference type="ARBA" id="ARBA00022670"/>
    </source>
</evidence>
<dbReference type="OrthoDB" id="9773892at2"/>
<accession>A0A6N6M9N9</accession>
<feature type="domain" description="Peptidase M20 dimerisation" evidence="18">
    <location>
        <begin position="209"/>
        <end position="285"/>
    </location>
</feature>
<evidence type="ECO:0000256" key="8">
    <source>
        <dbReference type="ARBA" id="ARBA00023285"/>
    </source>
</evidence>
<comment type="caution">
    <text evidence="19">The sequence shown here is derived from an EMBL/GenBank/DDBJ whole genome shotgun (WGS) entry which is preliminary data.</text>
</comment>
<evidence type="ECO:0000256" key="2">
    <source>
        <dbReference type="ARBA" id="ARBA00001947"/>
    </source>
</evidence>
<keyword evidence="5" id="KW-0378">Hydrolase</keyword>
<keyword evidence="7" id="KW-0482">Metalloprotease</keyword>
<evidence type="ECO:0000313" key="20">
    <source>
        <dbReference type="Proteomes" id="UP000435357"/>
    </source>
</evidence>
<dbReference type="PRINTS" id="PR00934">
    <property type="entry name" value="XHISDIPTASE"/>
</dbReference>
<dbReference type="RefSeq" id="WP_151166550.1">
    <property type="nucleotide sequence ID" value="NZ_WACR01000002.1"/>
</dbReference>
<dbReference type="AlphaFoldDB" id="A0A6N6M9N9"/>
<dbReference type="PANTHER" id="PTHR43501">
    <property type="entry name" value="CYTOSOL NON-SPECIFIC DIPEPTIDASE"/>
    <property type="match status" value="1"/>
</dbReference>
<dbReference type="SUPFAM" id="SSF53187">
    <property type="entry name" value="Zn-dependent exopeptidases"/>
    <property type="match status" value="1"/>
</dbReference>
<dbReference type="GO" id="GO:0006508">
    <property type="term" value="P:proteolysis"/>
    <property type="evidence" value="ECO:0007669"/>
    <property type="project" value="UniProtKB-KW"/>
</dbReference>
<dbReference type="InterPro" id="IPR002933">
    <property type="entry name" value="Peptidase_M20"/>
</dbReference>
<dbReference type="GO" id="GO:0005829">
    <property type="term" value="C:cytosol"/>
    <property type="evidence" value="ECO:0007669"/>
    <property type="project" value="TreeGrafter"/>
</dbReference>